<gene>
    <name evidence="1" type="ORF">AVEN_36045_1</name>
</gene>
<dbReference type="EMBL" id="BGPR01035458">
    <property type="protein sequence ID" value="GBO10300.1"/>
    <property type="molecule type" value="Genomic_DNA"/>
</dbReference>
<comment type="caution">
    <text evidence="1">The sequence shown here is derived from an EMBL/GenBank/DDBJ whole genome shotgun (WGS) entry which is preliminary data.</text>
</comment>
<evidence type="ECO:0000313" key="2">
    <source>
        <dbReference type="Proteomes" id="UP000499080"/>
    </source>
</evidence>
<keyword evidence="2" id="KW-1185">Reference proteome</keyword>
<evidence type="ECO:0000313" key="1">
    <source>
        <dbReference type="EMBL" id="GBO10300.1"/>
    </source>
</evidence>
<sequence length="139" mass="15534">MEEQADVEEQSPYCNEKVVPEANTTHRQLFPSIAEALETFVNLSFTHCFFSIHLHQRCTGFSSPPFVAKFIVYAFLHCSMARVVTLRSTGSSGQLCFNPLTPSEAVSGGLKNLPLTATKVDLRRLASFEGREVLILLRR</sequence>
<name>A0A4Y2UFF9_ARAVE</name>
<dbReference type="AlphaFoldDB" id="A0A4Y2UFF9"/>
<proteinExistence type="predicted"/>
<reference evidence="1 2" key="1">
    <citation type="journal article" date="2019" name="Sci. Rep.">
        <title>Orb-weaving spider Araneus ventricosus genome elucidates the spidroin gene catalogue.</title>
        <authorList>
            <person name="Kono N."/>
            <person name="Nakamura H."/>
            <person name="Ohtoshi R."/>
            <person name="Moran D.A.P."/>
            <person name="Shinohara A."/>
            <person name="Yoshida Y."/>
            <person name="Fujiwara M."/>
            <person name="Mori M."/>
            <person name="Tomita M."/>
            <person name="Arakawa K."/>
        </authorList>
    </citation>
    <scope>NUCLEOTIDE SEQUENCE [LARGE SCALE GENOMIC DNA]</scope>
</reference>
<dbReference type="Proteomes" id="UP000499080">
    <property type="component" value="Unassembled WGS sequence"/>
</dbReference>
<organism evidence="1 2">
    <name type="scientific">Araneus ventricosus</name>
    <name type="common">Orbweaver spider</name>
    <name type="synonym">Epeira ventricosa</name>
    <dbReference type="NCBI Taxonomy" id="182803"/>
    <lineage>
        <taxon>Eukaryota</taxon>
        <taxon>Metazoa</taxon>
        <taxon>Ecdysozoa</taxon>
        <taxon>Arthropoda</taxon>
        <taxon>Chelicerata</taxon>
        <taxon>Arachnida</taxon>
        <taxon>Araneae</taxon>
        <taxon>Araneomorphae</taxon>
        <taxon>Entelegynae</taxon>
        <taxon>Araneoidea</taxon>
        <taxon>Araneidae</taxon>
        <taxon>Araneus</taxon>
    </lineage>
</organism>
<protein>
    <submittedName>
        <fullName evidence="1">Uncharacterized protein</fullName>
    </submittedName>
</protein>
<accession>A0A4Y2UFF9</accession>